<organism evidence="1 2">
    <name type="scientific">Corynascus novoguineensis</name>
    <dbReference type="NCBI Taxonomy" id="1126955"/>
    <lineage>
        <taxon>Eukaryota</taxon>
        <taxon>Fungi</taxon>
        <taxon>Dikarya</taxon>
        <taxon>Ascomycota</taxon>
        <taxon>Pezizomycotina</taxon>
        <taxon>Sordariomycetes</taxon>
        <taxon>Sordariomycetidae</taxon>
        <taxon>Sordariales</taxon>
        <taxon>Chaetomiaceae</taxon>
        <taxon>Corynascus</taxon>
    </lineage>
</organism>
<dbReference type="Proteomes" id="UP001303647">
    <property type="component" value="Unassembled WGS sequence"/>
</dbReference>
<comment type="caution">
    <text evidence="1">The sequence shown here is derived from an EMBL/GenBank/DDBJ whole genome shotgun (WGS) entry which is preliminary data.</text>
</comment>
<protein>
    <submittedName>
        <fullName evidence="1">Uncharacterized protein</fullName>
    </submittedName>
</protein>
<proteinExistence type="predicted"/>
<dbReference type="SUPFAM" id="SSF56112">
    <property type="entry name" value="Protein kinase-like (PK-like)"/>
    <property type="match status" value="1"/>
</dbReference>
<dbReference type="EMBL" id="MU857638">
    <property type="protein sequence ID" value="KAK4248413.1"/>
    <property type="molecule type" value="Genomic_DNA"/>
</dbReference>
<dbReference type="Gene3D" id="1.10.510.10">
    <property type="entry name" value="Transferase(Phosphotransferase) domain 1"/>
    <property type="match status" value="1"/>
</dbReference>
<sequence>MLTLQLFLGYQEFPDLDSMVFRNQRDVDKYLGLIFSALGPQGRISDAAQRFICGCLAYDSGKRPTARQAFNHSWLQSPASDKQLFKQLEAANCLSWEPQRVKYPVIESLTGRDQHHHRPHPVKVGFENTVSPHFMIFSQSKENHVQDREEGKIIDTAVHV</sequence>
<gene>
    <name evidence="1" type="ORF">C7999DRAFT_13638</name>
</gene>
<evidence type="ECO:0000313" key="2">
    <source>
        <dbReference type="Proteomes" id="UP001303647"/>
    </source>
</evidence>
<reference evidence="1" key="1">
    <citation type="journal article" date="2023" name="Mol. Phylogenet. Evol.">
        <title>Genome-scale phylogeny and comparative genomics of the fungal order Sordariales.</title>
        <authorList>
            <person name="Hensen N."/>
            <person name="Bonometti L."/>
            <person name="Westerberg I."/>
            <person name="Brannstrom I.O."/>
            <person name="Guillou S."/>
            <person name="Cros-Aarteil S."/>
            <person name="Calhoun S."/>
            <person name="Haridas S."/>
            <person name="Kuo A."/>
            <person name="Mondo S."/>
            <person name="Pangilinan J."/>
            <person name="Riley R."/>
            <person name="LaButti K."/>
            <person name="Andreopoulos B."/>
            <person name="Lipzen A."/>
            <person name="Chen C."/>
            <person name="Yan M."/>
            <person name="Daum C."/>
            <person name="Ng V."/>
            <person name="Clum A."/>
            <person name="Steindorff A."/>
            <person name="Ohm R.A."/>
            <person name="Martin F."/>
            <person name="Silar P."/>
            <person name="Natvig D.O."/>
            <person name="Lalanne C."/>
            <person name="Gautier V."/>
            <person name="Ament-Velasquez S.L."/>
            <person name="Kruys A."/>
            <person name="Hutchinson M.I."/>
            <person name="Powell A.J."/>
            <person name="Barry K."/>
            <person name="Miller A.N."/>
            <person name="Grigoriev I.V."/>
            <person name="Debuchy R."/>
            <person name="Gladieux P."/>
            <person name="Hiltunen Thoren M."/>
            <person name="Johannesson H."/>
        </authorList>
    </citation>
    <scope>NUCLEOTIDE SEQUENCE</scope>
    <source>
        <strain evidence="1">CBS 359.72</strain>
    </source>
</reference>
<keyword evidence="2" id="KW-1185">Reference proteome</keyword>
<dbReference type="AlphaFoldDB" id="A0AAN7CU56"/>
<name>A0AAN7CU56_9PEZI</name>
<accession>A0AAN7CU56</accession>
<evidence type="ECO:0000313" key="1">
    <source>
        <dbReference type="EMBL" id="KAK4248413.1"/>
    </source>
</evidence>
<dbReference type="InterPro" id="IPR011009">
    <property type="entry name" value="Kinase-like_dom_sf"/>
</dbReference>
<reference evidence="1" key="2">
    <citation type="submission" date="2023-05" db="EMBL/GenBank/DDBJ databases">
        <authorList>
            <consortium name="Lawrence Berkeley National Laboratory"/>
            <person name="Steindorff A."/>
            <person name="Hensen N."/>
            <person name="Bonometti L."/>
            <person name="Westerberg I."/>
            <person name="Brannstrom I.O."/>
            <person name="Guillou S."/>
            <person name="Cros-Aarteil S."/>
            <person name="Calhoun S."/>
            <person name="Haridas S."/>
            <person name="Kuo A."/>
            <person name="Mondo S."/>
            <person name="Pangilinan J."/>
            <person name="Riley R."/>
            <person name="Labutti K."/>
            <person name="Andreopoulos B."/>
            <person name="Lipzen A."/>
            <person name="Chen C."/>
            <person name="Yanf M."/>
            <person name="Daum C."/>
            <person name="Ng V."/>
            <person name="Clum A."/>
            <person name="Ohm R."/>
            <person name="Martin F."/>
            <person name="Silar P."/>
            <person name="Natvig D."/>
            <person name="Lalanne C."/>
            <person name="Gautier V."/>
            <person name="Ament-Velasquez S.L."/>
            <person name="Kruys A."/>
            <person name="Hutchinson M.I."/>
            <person name="Powell A.J."/>
            <person name="Barry K."/>
            <person name="Miller A.N."/>
            <person name="Grigoriev I.V."/>
            <person name="Debuchy R."/>
            <person name="Gladieux P."/>
            <person name="Thoren M.H."/>
            <person name="Johannesson H."/>
        </authorList>
    </citation>
    <scope>NUCLEOTIDE SEQUENCE</scope>
    <source>
        <strain evidence="1">CBS 359.72</strain>
    </source>
</reference>